<gene>
    <name evidence="5" type="ORF">IAA45_12600</name>
</gene>
<dbReference type="GO" id="GO:0003677">
    <property type="term" value="F:DNA binding"/>
    <property type="evidence" value="ECO:0007669"/>
    <property type="project" value="UniProtKB-KW"/>
</dbReference>
<dbReference type="Gene3D" id="1.10.10.10">
    <property type="entry name" value="Winged helix-like DNA-binding domain superfamily/Winged helix DNA-binding domain"/>
    <property type="match status" value="1"/>
</dbReference>
<proteinExistence type="predicted"/>
<keyword evidence="2" id="KW-0238">DNA-binding</keyword>
<dbReference type="GO" id="GO:0003700">
    <property type="term" value="F:DNA-binding transcription factor activity"/>
    <property type="evidence" value="ECO:0007669"/>
    <property type="project" value="InterPro"/>
</dbReference>
<reference evidence="5" key="2">
    <citation type="submission" date="2021-04" db="EMBL/GenBank/DDBJ databases">
        <authorList>
            <person name="Gilroy R."/>
        </authorList>
    </citation>
    <scope>NUCLEOTIDE SEQUENCE</scope>
    <source>
        <strain evidence="5">ChiSjej1B19-8411</strain>
    </source>
</reference>
<dbReference type="AlphaFoldDB" id="A0A9D2B484"/>
<organism evidence="5 6">
    <name type="scientific">Candidatus Blautia gallistercoris</name>
    <dbReference type="NCBI Taxonomy" id="2838490"/>
    <lineage>
        <taxon>Bacteria</taxon>
        <taxon>Bacillati</taxon>
        <taxon>Bacillota</taxon>
        <taxon>Clostridia</taxon>
        <taxon>Lachnospirales</taxon>
        <taxon>Lachnospiraceae</taxon>
        <taxon>Blautia</taxon>
    </lineage>
</organism>
<evidence type="ECO:0000256" key="3">
    <source>
        <dbReference type="ARBA" id="ARBA00023163"/>
    </source>
</evidence>
<evidence type="ECO:0000259" key="4">
    <source>
        <dbReference type="PROSITE" id="PS50995"/>
    </source>
</evidence>
<dbReference type="InterPro" id="IPR000835">
    <property type="entry name" value="HTH_MarR-typ"/>
</dbReference>
<accession>A0A9D2B484</accession>
<dbReference type="PANTHER" id="PTHR42756:SF1">
    <property type="entry name" value="TRANSCRIPTIONAL REPRESSOR OF EMRAB OPERON"/>
    <property type="match status" value="1"/>
</dbReference>
<comment type="caution">
    <text evidence="5">The sequence shown here is derived from an EMBL/GenBank/DDBJ whole genome shotgun (WGS) entry which is preliminary data.</text>
</comment>
<dbReference type="InterPro" id="IPR036390">
    <property type="entry name" value="WH_DNA-bd_sf"/>
</dbReference>
<name>A0A9D2B484_9FIRM</name>
<sequence>MNSERFNQVCSLLDIFDEGCKYVNEYNSLLHDYNGVILYQAESQFIRKIGETPGITITELSEYFEKTKSACSQLMYRMKKKGFLYQKRNQKNNREYNLYLTEDGEKLYQFHRVFERRCYQRTAEMLDAFSDEDLRTYMRIQAKMNESFLMDVEESKNLNL</sequence>
<feature type="domain" description="HTH marR-type" evidence="4">
    <location>
        <begin position="1"/>
        <end position="146"/>
    </location>
</feature>
<reference evidence="5" key="1">
    <citation type="journal article" date="2021" name="PeerJ">
        <title>Extensive microbial diversity within the chicken gut microbiome revealed by metagenomics and culture.</title>
        <authorList>
            <person name="Gilroy R."/>
            <person name="Ravi A."/>
            <person name="Getino M."/>
            <person name="Pursley I."/>
            <person name="Horton D.L."/>
            <person name="Alikhan N.F."/>
            <person name="Baker D."/>
            <person name="Gharbi K."/>
            <person name="Hall N."/>
            <person name="Watson M."/>
            <person name="Adriaenssens E.M."/>
            <person name="Foster-Nyarko E."/>
            <person name="Jarju S."/>
            <person name="Secka A."/>
            <person name="Antonio M."/>
            <person name="Oren A."/>
            <person name="Chaudhuri R.R."/>
            <person name="La Ragione R."/>
            <person name="Hildebrand F."/>
            <person name="Pallen M.J."/>
        </authorList>
    </citation>
    <scope>NUCLEOTIDE SEQUENCE</scope>
    <source>
        <strain evidence="5">ChiSjej1B19-8411</strain>
    </source>
</reference>
<keyword evidence="3" id="KW-0804">Transcription</keyword>
<dbReference type="InterPro" id="IPR036388">
    <property type="entry name" value="WH-like_DNA-bd_sf"/>
</dbReference>
<evidence type="ECO:0000313" key="5">
    <source>
        <dbReference type="EMBL" id="HIX60535.1"/>
    </source>
</evidence>
<dbReference type="PANTHER" id="PTHR42756">
    <property type="entry name" value="TRANSCRIPTIONAL REGULATOR, MARR"/>
    <property type="match status" value="1"/>
</dbReference>
<dbReference type="PROSITE" id="PS50995">
    <property type="entry name" value="HTH_MARR_2"/>
    <property type="match status" value="1"/>
</dbReference>
<dbReference type="Proteomes" id="UP000886817">
    <property type="component" value="Unassembled WGS sequence"/>
</dbReference>
<evidence type="ECO:0000256" key="1">
    <source>
        <dbReference type="ARBA" id="ARBA00023015"/>
    </source>
</evidence>
<dbReference type="SMART" id="SM00347">
    <property type="entry name" value="HTH_MARR"/>
    <property type="match status" value="1"/>
</dbReference>
<keyword evidence="1" id="KW-0805">Transcription regulation</keyword>
<dbReference type="SUPFAM" id="SSF46785">
    <property type="entry name" value="Winged helix' DNA-binding domain"/>
    <property type="match status" value="1"/>
</dbReference>
<protein>
    <submittedName>
        <fullName evidence="5">MarR family transcriptional regulator</fullName>
    </submittedName>
</protein>
<dbReference type="EMBL" id="DXEX01000267">
    <property type="protein sequence ID" value="HIX60535.1"/>
    <property type="molecule type" value="Genomic_DNA"/>
</dbReference>
<evidence type="ECO:0000256" key="2">
    <source>
        <dbReference type="ARBA" id="ARBA00023125"/>
    </source>
</evidence>
<evidence type="ECO:0000313" key="6">
    <source>
        <dbReference type="Proteomes" id="UP000886817"/>
    </source>
</evidence>